<dbReference type="SUPFAM" id="SSF52540">
    <property type="entry name" value="P-loop containing nucleoside triphosphate hydrolases"/>
    <property type="match status" value="1"/>
</dbReference>
<proteinExistence type="predicted"/>
<dbReference type="Proteomes" id="UP001174934">
    <property type="component" value="Unassembled WGS sequence"/>
</dbReference>
<dbReference type="Gene3D" id="1.25.40.10">
    <property type="entry name" value="Tetratricopeptide repeat domain"/>
    <property type="match status" value="1"/>
</dbReference>
<evidence type="ECO:0000313" key="1">
    <source>
        <dbReference type="EMBL" id="KAK0610589.1"/>
    </source>
</evidence>
<name>A0AA39U403_9PEZI</name>
<reference evidence="1" key="1">
    <citation type="submission" date="2023-06" db="EMBL/GenBank/DDBJ databases">
        <title>Genome-scale phylogeny and comparative genomics of the fungal order Sordariales.</title>
        <authorList>
            <consortium name="Lawrence Berkeley National Laboratory"/>
            <person name="Hensen N."/>
            <person name="Bonometti L."/>
            <person name="Westerberg I."/>
            <person name="Brannstrom I.O."/>
            <person name="Guillou S."/>
            <person name="Cros-Aarteil S."/>
            <person name="Calhoun S."/>
            <person name="Haridas S."/>
            <person name="Kuo A."/>
            <person name="Mondo S."/>
            <person name="Pangilinan J."/>
            <person name="Riley R."/>
            <person name="LaButti K."/>
            <person name="Andreopoulos B."/>
            <person name="Lipzen A."/>
            <person name="Chen C."/>
            <person name="Yanf M."/>
            <person name="Daum C."/>
            <person name="Ng V."/>
            <person name="Clum A."/>
            <person name="Steindorff A."/>
            <person name="Ohm R."/>
            <person name="Martin F."/>
            <person name="Silar P."/>
            <person name="Natvig D."/>
            <person name="Lalanne C."/>
            <person name="Gautier V."/>
            <person name="Ament-velasquez S.L."/>
            <person name="Kruys A."/>
            <person name="Hutchinson M.I."/>
            <person name="Powell A.J."/>
            <person name="Barry K."/>
            <person name="Miller A.N."/>
            <person name="Grigoriev I.V."/>
            <person name="Debuchy R."/>
            <person name="Gladieux P."/>
            <person name="Thoren M.H."/>
            <person name="Johannesson H."/>
        </authorList>
    </citation>
    <scope>NUCLEOTIDE SEQUENCE</scope>
    <source>
        <strain evidence="1">SMH3391-2</strain>
    </source>
</reference>
<organism evidence="1 2">
    <name type="scientific">Bombardia bombarda</name>
    <dbReference type="NCBI Taxonomy" id="252184"/>
    <lineage>
        <taxon>Eukaryota</taxon>
        <taxon>Fungi</taxon>
        <taxon>Dikarya</taxon>
        <taxon>Ascomycota</taxon>
        <taxon>Pezizomycotina</taxon>
        <taxon>Sordariomycetes</taxon>
        <taxon>Sordariomycetidae</taxon>
        <taxon>Sordariales</taxon>
        <taxon>Lasiosphaeriaceae</taxon>
        <taxon>Bombardia</taxon>
    </lineage>
</organism>
<keyword evidence="2" id="KW-1185">Reference proteome</keyword>
<dbReference type="Gene3D" id="3.40.50.300">
    <property type="entry name" value="P-loop containing nucleotide triphosphate hydrolases"/>
    <property type="match status" value="1"/>
</dbReference>
<dbReference type="SUPFAM" id="SSF48452">
    <property type="entry name" value="TPR-like"/>
    <property type="match status" value="1"/>
</dbReference>
<accession>A0AA39U403</accession>
<sequence>MAGVGKTQIALEFARADDFDVVVWYNADSDSKMLGEFAKQASYLNLPVEDRNKQSSYYSWLAVFDNVDDFSILEANLPVAERGSILITGRQSPHLRSSVEQIEIPVFPAGEAEELLISLVGIEGNESEAGRRGSENVIGDLPRDPAVRILGRISETRDDIKEALKHHTRVLDLKAATRDPSPYAAQFKVAYCLKRLGRLEEAGSMISSSIIAMREKDVREDAIARALYLQSLITMELGDSAGSTQQKTEAAAIRTRLKGIDPETDDNLFAYTRLVFFWDW</sequence>
<dbReference type="InterPro" id="IPR027417">
    <property type="entry name" value="P-loop_NTPase"/>
</dbReference>
<dbReference type="EMBL" id="JAULSR010000010">
    <property type="protein sequence ID" value="KAK0610589.1"/>
    <property type="molecule type" value="Genomic_DNA"/>
</dbReference>
<evidence type="ECO:0008006" key="3">
    <source>
        <dbReference type="Google" id="ProtNLM"/>
    </source>
</evidence>
<evidence type="ECO:0000313" key="2">
    <source>
        <dbReference type="Proteomes" id="UP001174934"/>
    </source>
</evidence>
<comment type="caution">
    <text evidence="1">The sequence shown here is derived from an EMBL/GenBank/DDBJ whole genome shotgun (WGS) entry which is preliminary data.</text>
</comment>
<gene>
    <name evidence="1" type="ORF">B0T17DRAFT_621058</name>
</gene>
<dbReference type="AlphaFoldDB" id="A0AA39U403"/>
<dbReference type="InterPro" id="IPR011990">
    <property type="entry name" value="TPR-like_helical_dom_sf"/>
</dbReference>
<protein>
    <recommendedName>
        <fullName evidence="3">NB-ARC domain-containing protein</fullName>
    </recommendedName>
</protein>